<comment type="caution">
    <text evidence="7">The sequence shown here is derived from an EMBL/GenBank/DDBJ whole genome shotgun (WGS) entry which is preliminary data.</text>
</comment>
<evidence type="ECO:0000256" key="4">
    <source>
        <dbReference type="ARBA" id="ARBA00022723"/>
    </source>
</evidence>
<evidence type="ECO:0000256" key="1">
    <source>
        <dbReference type="ARBA" id="ARBA00001946"/>
    </source>
</evidence>
<organism evidence="7 8">
    <name type="scientific">Streptomyces bluensis</name>
    <dbReference type="NCBI Taxonomy" id="33897"/>
    <lineage>
        <taxon>Bacteria</taxon>
        <taxon>Bacillati</taxon>
        <taxon>Actinomycetota</taxon>
        <taxon>Actinomycetes</taxon>
        <taxon>Kitasatosporales</taxon>
        <taxon>Streptomycetaceae</taxon>
        <taxon>Streptomyces</taxon>
    </lineage>
</organism>
<dbReference type="SUPFAM" id="SSF48576">
    <property type="entry name" value="Terpenoid synthases"/>
    <property type="match status" value="1"/>
</dbReference>
<proteinExistence type="inferred from homology"/>
<reference evidence="7 8" key="1">
    <citation type="submission" date="2024-10" db="EMBL/GenBank/DDBJ databases">
        <title>The Natural Products Discovery Center: Release of the First 8490 Sequenced Strains for Exploring Actinobacteria Biosynthetic Diversity.</title>
        <authorList>
            <person name="Kalkreuter E."/>
            <person name="Kautsar S.A."/>
            <person name="Yang D."/>
            <person name="Bader C.D."/>
            <person name="Teijaro C.N."/>
            <person name="Fluegel L."/>
            <person name="Davis C.M."/>
            <person name="Simpson J.R."/>
            <person name="Lauterbach L."/>
            <person name="Steele A.D."/>
            <person name="Gui C."/>
            <person name="Meng S."/>
            <person name="Li G."/>
            <person name="Viehrig K."/>
            <person name="Ye F."/>
            <person name="Su P."/>
            <person name="Kiefer A.F."/>
            <person name="Nichols A."/>
            <person name="Cepeda A.J."/>
            <person name="Yan W."/>
            <person name="Fan B."/>
            <person name="Jiang Y."/>
            <person name="Adhikari A."/>
            <person name="Zheng C.-J."/>
            <person name="Schuster L."/>
            <person name="Cowan T.M."/>
            <person name="Smanski M.J."/>
            <person name="Chevrette M.G."/>
            <person name="De Carvalho L.P.S."/>
            <person name="Shen B."/>
        </authorList>
    </citation>
    <scope>NUCLEOTIDE SEQUENCE [LARGE SCALE GENOMIC DNA]</scope>
    <source>
        <strain evidence="7 8">NPDC001390</strain>
    </source>
</reference>
<comment type="similarity">
    <text evidence="2 6">Belongs to the FPP/GGPP synthase family.</text>
</comment>
<dbReference type="InterPro" id="IPR000092">
    <property type="entry name" value="Polyprenyl_synt"/>
</dbReference>
<accession>A0ABW6UJN1</accession>
<protein>
    <submittedName>
        <fullName evidence="7">Polyprenyl synthetase family protein</fullName>
    </submittedName>
</protein>
<evidence type="ECO:0000256" key="3">
    <source>
        <dbReference type="ARBA" id="ARBA00022679"/>
    </source>
</evidence>
<dbReference type="PANTHER" id="PTHR12001:SF69">
    <property type="entry name" value="ALL TRANS-POLYPRENYL-DIPHOSPHATE SYNTHASE PDSS1"/>
    <property type="match status" value="1"/>
</dbReference>
<keyword evidence="3 6" id="KW-0808">Transferase</keyword>
<dbReference type="PANTHER" id="PTHR12001">
    <property type="entry name" value="GERANYLGERANYL PYROPHOSPHATE SYNTHASE"/>
    <property type="match status" value="1"/>
</dbReference>
<comment type="cofactor">
    <cofactor evidence="1">
        <name>Mg(2+)</name>
        <dbReference type="ChEBI" id="CHEBI:18420"/>
    </cofactor>
</comment>
<gene>
    <name evidence="7" type="ORF">ACFY1D_19770</name>
</gene>
<dbReference type="Proteomes" id="UP001602058">
    <property type="component" value="Unassembled WGS sequence"/>
</dbReference>
<name>A0ABW6UJN1_9ACTN</name>
<keyword evidence="5" id="KW-0460">Magnesium</keyword>
<evidence type="ECO:0000313" key="8">
    <source>
        <dbReference type="Proteomes" id="UP001602058"/>
    </source>
</evidence>
<dbReference type="InterPro" id="IPR008949">
    <property type="entry name" value="Isoprenoid_synthase_dom_sf"/>
</dbReference>
<dbReference type="Gene3D" id="1.10.600.10">
    <property type="entry name" value="Farnesyl Diphosphate Synthase"/>
    <property type="match status" value="1"/>
</dbReference>
<dbReference type="Pfam" id="PF00348">
    <property type="entry name" value="polyprenyl_synt"/>
    <property type="match status" value="1"/>
</dbReference>
<dbReference type="EMBL" id="JBIAWJ010000009">
    <property type="protein sequence ID" value="MFF4523631.1"/>
    <property type="molecule type" value="Genomic_DNA"/>
</dbReference>
<evidence type="ECO:0000256" key="2">
    <source>
        <dbReference type="ARBA" id="ARBA00006706"/>
    </source>
</evidence>
<keyword evidence="8" id="KW-1185">Reference proteome</keyword>
<dbReference type="CDD" id="cd00867">
    <property type="entry name" value="Trans_IPPS"/>
    <property type="match status" value="1"/>
</dbReference>
<sequence>MTIAQIFGRNPRDRALRADLLAEAAAVEEGLLAAVKSDVPFISESGRSLLRTGTGWRLRPLLVLLAARFGDPHAPGVAPAAVAVELTHLAVLGHDTVGDAQAAPRPGPGSGVLGPVSVAVLTGDFLFARASQLLADLGPDAVRAQTAAYARMVTGRMLARTGPGEGCDPVAHQVEVAAARTGSLTGASARLGALASGAGDRVGDALARYGERLGTALRLTEDVLGTAAGPPRAHPEPRRALRDARRRAHHARSALGDLPDCAARDALAGLCATVTGQGPGRDRPRVAP</sequence>
<keyword evidence="4" id="KW-0479">Metal-binding</keyword>
<evidence type="ECO:0000256" key="6">
    <source>
        <dbReference type="RuleBase" id="RU004466"/>
    </source>
</evidence>
<evidence type="ECO:0000256" key="5">
    <source>
        <dbReference type="ARBA" id="ARBA00022842"/>
    </source>
</evidence>
<evidence type="ECO:0000313" key="7">
    <source>
        <dbReference type="EMBL" id="MFF4523631.1"/>
    </source>
</evidence>
<dbReference type="RefSeq" id="WP_351082600.1">
    <property type="nucleotide sequence ID" value="NZ_JBEOZG010000017.1"/>
</dbReference>